<dbReference type="SUPFAM" id="SSF50331">
    <property type="entry name" value="MOP-like"/>
    <property type="match status" value="1"/>
</dbReference>
<dbReference type="GO" id="GO:0043190">
    <property type="term" value="C:ATP-binding cassette (ABC) transporter complex"/>
    <property type="evidence" value="ECO:0007669"/>
    <property type="project" value="InterPro"/>
</dbReference>
<dbReference type="Proteomes" id="UP000003706">
    <property type="component" value="Unassembled WGS sequence"/>
</dbReference>
<evidence type="ECO:0000256" key="10">
    <source>
        <dbReference type="ARBA" id="ARBA00047936"/>
    </source>
</evidence>
<sequence length="328" mass="36915">MVLKLIDISKSYGNKDVLKNINLECKNELVSLLGPSGCGKTTCLRIIAGFETPNGGKVILDEKDITNLPAHKRNIGMVFQNYALFPHLTVFENVAYGLKVRGLRQREIGGKVKNALSLVNLEGFENYMIDELSGGMQQRVAVARALVIEPKILLLDEPLSNLDAKLRVKMRKELKKLQKALGITTIYVTHDQEEAMAISDRIAVMNNGIIEQVDNPQNIYRFPSTLFVANFIGSISKLPKSILDEIGVDYDKNYSYFVRPEYVNIGDGKFFGKIEDVEYLGNLVRYTINFGGIKLVGEIHGAKSVFKEGEEVLFDIEKDNIIYFKKHY</sequence>
<evidence type="ECO:0000256" key="5">
    <source>
        <dbReference type="ARBA" id="ARBA00022840"/>
    </source>
</evidence>
<dbReference type="GO" id="GO:0016887">
    <property type="term" value="F:ATP hydrolysis activity"/>
    <property type="evidence" value="ECO:0007669"/>
    <property type="project" value="InterPro"/>
</dbReference>
<keyword evidence="2" id="KW-0813">Transport</keyword>
<comment type="similarity">
    <text evidence="6">Belongs to the ABC transporter superfamily. Sulfate/tungstate importer (TC 3.A.1.6) family.</text>
</comment>
<evidence type="ECO:0000259" key="11">
    <source>
        <dbReference type="PROSITE" id="PS50893"/>
    </source>
</evidence>
<dbReference type="PANTHER" id="PTHR42781">
    <property type="entry name" value="SPERMIDINE/PUTRESCINE IMPORT ATP-BINDING PROTEIN POTA"/>
    <property type="match status" value="1"/>
</dbReference>
<comment type="subcellular location">
    <subcellularLocation>
        <location evidence="1">Cell membrane</location>
        <topology evidence="1">Peripheral membrane protein</topology>
    </subcellularLocation>
</comment>
<dbReference type="InterPro" id="IPR027417">
    <property type="entry name" value="P-loop_NTPase"/>
</dbReference>
<dbReference type="STRING" id="647171.MetfoDRAFT_0008"/>
<dbReference type="Pfam" id="PF00005">
    <property type="entry name" value="ABC_tran"/>
    <property type="match status" value="1"/>
</dbReference>
<dbReference type="EC" id="7.3.2.6" evidence="8"/>
<keyword evidence="3" id="KW-0500">Molybdenum</keyword>
<dbReference type="PROSITE" id="PS50893">
    <property type="entry name" value="ABC_TRANSPORTER_2"/>
    <property type="match status" value="1"/>
</dbReference>
<evidence type="ECO:0000256" key="2">
    <source>
        <dbReference type="ARBA" id="ARBA00022448"/>
    </source>
</evidence>
<dbReference type="OrthoDB" id="18368at2157"/>
<dbReference type="GO" id="GO:1901238">
    <property type="term" value="F:ABC-type tungstate transporter activity"/>
    <property type="evidence" value="ECO:0007669"/>
    <property type="project" value="UniProtKB-EC"/>
</dbReference>
<evidence type="ECO:0000256" key="7">
    <source>
        <dbReference type="ARBA" id="ARBA00038781"/>
    </source>
</evidence>
<dbReference type="Gene3D" id="3.40.50.300">
    <property type="entry name" value="P-loop containing nucleotide triphosphate hydrolases"/>
    <property type="match status" value="1"/>
</dbReference>
<dbReference type="PROSITE" id="PS00211">
    <property type="entry name" value="ABC_TRANSPORTER_1"/>
    <property type="match status" value="1"/>
</dbReference>
<dbReference type="SUPFAM" id="SSF52540">
    <property type="entry name" value="P-loop containing nucleoside triphosphate hydrolases"/>
    <property type="match status" value="1"/>
</dbReference>
<evidence type="ECO:0000256" key="9">
    <source>
        <dbReference type="ARBA" id="ARBA00041133"/>
    </source>
</evidence>
<dbReference type="SMART" id="SM00382">
    <property type="entry name" value="AAA"/>
    <property type="match status" value="1"/>
</dbReference>
<reference evidence="12 13" key="1">
    <citation type="submission" date="2011-09" db="EMBL/GenBank/DDBJ databases">
        <title>The draft genome of Methanotorris formicicus Mc-S-70.</title>
        <authorList>
            <consortium name="US DOE Joint Genome Institute (JGI-PGF)"/>
            <person name="Lucas S."/>
            <person name="Han J."/>
            <person name="Lapidus A."/>
            <person name="Cheng J.-F."/>
            <person name="Goodwin L."/>
            <person name="Pitluck S."/>
            <person name="Peters L."/>
            <person name="Land M.L."/>
            <person name="Hauser L."/>
            <person name="Sieprawska-Lupa M."/>
            <person name="Takai K."/>
            <person name="Miyazaki J."/>
            <person name="Whitman W."/>
            <person name="Woyke T.J."/>
        </authorList>
    </citation>
    <scope>NUCLEOTIDE SEQUENCE [LARGE SCALE GENOMIC DNA]</scope>
    <source>
        <strain evidence="12 13">Mc-S-70</strain>
    </source>
</reference>
<gene>
    <name evidence="12" type="ORF">MetfoDRAFT_0008</name>
</gene>
<evidence type="ECO:0000256" key="1">
    <source>
        <dbReference type="ARBA" id="ARBA00004202"/>
    </source>
</evidence>
<dbReference type="InterPro" id="IPR003439">
    <property type="entry name" value="ABC_transporter-like_ATP-bd"/>
</dbReference>
<protein>
    <recommendedName>
        <fullName evidence="9">Molybdate/tungstate import ATP-binding protein WtpC</fullName>
        <ecNumber evidence="8">7.3.2.6</ecNumber>
    </recommendedName>
</protein>
<dbReference type="AlphaFoldDB" id="H1KW35"/>
<name>H1KW35_9EURY</name>
<dbReference type="InterPro" id="IPR017871">
    <property type="entry name" value="ABC_transporter-like_CS"/>
</dbReference>
<keyword evidence="5" id="KW-0067">ATP-binding</keyword>
<comment type="subunit">
    <text evidence="7">The complex is composed of two ATP-binding proteins (WtpC), two transmembrane proteins (WtpB) and a solute-binding protein (WtpA).</text>
</comment>
<dbReference type="FunFam" id="3.40.50.300:FF:000042">
    <property type="entry name" value="Maltose/maltodextrin ABC transporter, ATP-binding protein"/>
    <property type="match status" value="1"/>
</dbReference>
<dbReference type="InterPro" id="IPR013611">
    <property type="entry name" value="Transp-assoc_OB_typ2"/>
</dbReference>
<proteinExistence type="inferred from homology"/>
<dbReference type="GO" id="GO:0005524">
    <property type="term" value="F:ATP binding"/>
    <property type="evidence" value="ECO:0007669"/>
    <property type="project" value="UniProtKB-KW"/>
</dbReference>
<evidence type="ECO:0000256" key="3">
    <source>
        <dbReference type="ARBA" id="ARBA00022505"/>
    </source>
</evidence>
<dbReference type="InterPro" id="IPR003593">
    <property type="entry name" value="AAA+_ATPase"/>
</dbReference>
<evidence type="ECO:0000256" key="8">
    <source>
        <dbReference type="ARBA" id="ARBA00039025"/>
    </source>
</evidence>
<organism evidence="12 13">
    <name type="scientific">Methanotorris formicicus Mc-S-70</name>
    <dbReference type="NCBI Taxonomy" id="647171"/>
    <lineage>
        <taxon>Archaea</taxon>
        <taxon>Methanobacteriati</taxon>
        <taxon>Methanobacteriota</taxon>
        <taxon>Methanomada group</taxon>
        <taxon>Methanococci</taxon>
        <taxon>Methanococcales</taxon>
        <taxon>Methanocaldococcaceae</taxon>
        <taxon>Methanotorris</taxon>
    </lineage>
</organism>
<accession>H1KW35</accession>
<dbReference type="EMBL" id="AGJL01000001">
    <property type="protein sequence ID" value="EHP89618.1"/>
    <property type="molecule type" value="Genomic_DNA"/>
</dbReference>
<feature type="domain" description="ABC transporter" evidence="11">
    <location>
        <begin position="3"/>
        <end position="232"/>
    </location>
</feature>
<dbReference type="InterPro" id="IPR050093">
    <property type="entry name" value="ABC_SmlMolc_Importer"/>
</dbReference>
<evidence type="ECO:0000313" key="12">
    <source>
        <dbReference type="EMBL" id="EHP89618.1"/>
    </source>
</evidence>
<comment type="caution">
    <text evidence="12">The sequence shown here is derived from an EMBL/GenBank/DDBJ whole genome shotgun (WGS) entry which is preliminary data.</text>
</comment>
<keyword evidence="13" id="KW-1185">Reference proteome</keyword>
<dbReference type="InterPro" id="IPR008995">
    <property type="entry name" value="Mo/tungstate-bd_C_term_dom"/>
</dbReference>
<evidence type="ECO:0000313" key="13">
    <source>
        <dbReference type="Proteomes" id="UP000003706"/>
    </source>
</evidence>
<dbReference type="PANTHER" id="PTHR42781:SF4">
    <property type="entry name" value="SPERMIDINE_PUTRESCINE IMPORT ATP-BINDING PROTEIN POTA"/>
    <property type="match status" value="1"/>
</dbReference>
<evidence type="ECO:0000256" key="4">
    <source>
        <dbReference type="ARBA" id="ARBA00022741"/>
    </source>
</evidence>
<dbReference type="Pfam" id="PF08402">
    <property type="entry name" value="TOBE_2"/>
    <property type="match status" value="1"/>
</dbReference>
<keyword evidence="4" id="KW-0547">Nucleotide-binding</keyword>
<dbReference type="RefSeq" id="WP_007043454.1">
    <property type="nucleotide sequence ID" value="NZ_AGJL01000001.1"/>
</dbReference>
<comment type="catalytic activity">
    <reaction evidence="10">
        <text>tungstate(in) + ATP + H2O = tungstate(out) + ADP + phosphate + H(+)</text>
        <dbReference type="Rhea" id="RHEA:35027"/>
        <dbReference type="ChEBI" id="CHEBI:15377"/>
        <dbReference type="ChEBI" id="CHEBI:15378"/>
        <dbReference type="ChEBI" id="CHEBI:30616"/>
        <dbReference type="ChEBI" id="CHEBI:43474"/>
        <dbReference type="ChEBI" id="CHEBI:46502"/>
        <dbReference type="ChEBI" id="CHEBI:456216"/>
        <dbReference type="EC" id="7.3.2.6"/>
    </reaction>
</comment>
<evidence type="ECO:0000256" key="6">
    <source>
        <dbReference type="ARBA" id="ARBA00038307"/>
    </source>
</evidence>